<dbReference type="GO" id="GO:0003700">
    <property type="term" value="F:DNA-binding transcription factor activity"/>
    <property type="evidence" value="ECO:0007669"/>
    <property type="project" value="InterPro"/>
</dbReference>
<dbReference type="Pfam" id="PF00126">
    <property type="entry name" value="HTH_1"/>
    <property type="match status" value="1"/>
</dbReference>
<dbReference type="PATRIC" id="fig|187330.3.peg.882"/>
<dbReference type="AlphaFoldDB" id="A0A0N1EIK6"/>
<dbReference type="STRING" id="187330.AMS58_04280"/>
<dbReference type="InterPro" id="IPR000847">
    <property type="entry name" value="LysR_HTH_N"/>
</dbReference>
<accession>A0A0N1EIK6</accession>
<dbReference type="SUPFAM" id="SSF46785">
    <property type="entry name" value="Winged helix' DNA-binding domain"/>
    <property type="match status" value="1"/>
</dbReference>
<comment type="similarity">
    <text evidence="1">Belongs to the LysR transcriptional regulatory family.</text>
</comment>
<dbReference type="SUPFAM" id="SSF53850">
    <property type="entry name" value="Periplasmic binding protein-like II"/>
    <property type="match status" value="1"/>
</dbReference>
<keyword evidence="7" id="KW-1185">Reference proteome</keyword>
<keyword evidence="4" id="KW-0804">Transcription</keyword>
<evidence type="ECO:0000256" key="3">
    <source>
        <dbReference type="ARBA" id="ARBA00023125"/>
    </source>
</evidence>
<reference evidence="6 7" key="1">
    <citation type="submission" date="2015-08" db="EMBL/GenBank/DDBJ databases">
        <title>Draft Genome Sequence of Pseudoalteromonas porphyrae UCD-SED14.</title>
        <authorList>
            <person name="Coil D.A."/>
            <person name="Jospin G."/>
            <person name="Lee R.D."/>
            <person name="Eisen J.A."/>
        </authorList>
    </citation>
    <scope>NUCLEOTIDE SEQUENCE [LARGE SCALE GENOMIC DNA]</scope>
    <source>
        <strain evidence="6 7">UCD-SED14</strain>
    </source>
</reference>
<evidence type="ECO:0000313" key="6">
    <source>
        <dbReference type="EMBL" id="KPH62475.1"/>
    </source>
</evidence>
<evidence type="ECO:0000313" key="7">
    <source>
        <dbReference type="Proteomes" id="UP000037848"/>
    </source>
</evidence>
<dbReference type="Gene3D" id="1.10.10.10">
    <property type="entry name" value="Winged helix-like DNA-binding domain superfamily/Winged helix DNA-binding domain"/>
    <property type="match status" value="1"/>
</dbReference>
<dbReference type="InterPro" id="IPR036388">
    <property type="entry name" value="WH-like_DNA-bd_sf"/>
</dbReference>
<dbReference type="Gene3D" id="3.40.190.290">
    <property type="match status" value="1"/>
</dbReference>
<dbReference type="PANTHER" id="PTHR30126:SF91">
    <property type="entry name" value="LYSR FAMILY TRANSCRIPTIONAL REGULATOR"/>
    <property type="match status" value="1"/>
</dbReference>
<dbReference type="Pfam" id="PF03466">
    <property type="entry name" value="LysR_substrate"/>
    <property type="match status" value="1"/>
</dbReference>
<comment type="caution">
    <text evidence="6">The sequence shown here is derived from an EMBL/GenBank/DDBJ whole genome shotgun (WGS) entry which is preliminary data.</text>
</comment>
<dbReference type="EMBL" id="LHPH01000013">
    <property type="protein sequence ID" value="KPH62475.1"/>
    <property type="molecule type" value="Genomic_DNA"/>
</dbReference>
<evidence type="ECO:0000256" key="1">
    <source>
        <dbReference type="ARBA" id="ARBA00009437"/>
    </source>
</evidence>
<dbReference type="PROSITE" id="PS50931">
    <property type="entry name" value="HTH_LYSR"/>
    <property type="match status" value="1"/>
</dbReference>
<evidence type="ECO:0000256" key="2">
    <source>
        <dbReference type="ARBA" id="ARBA00023015"/>
    </source>
</evidence>
<dbReference type="OrthoDB" id="9786526at2"/>
<keyword evidence="3" id="KW-0238">DNA-binding</keyword>
<keyword evidence="2" id="KW-0805">Transcription regulation</keyword>
<dbReference type="PRINTS" id="PR00039">
    <property type="entry name" value="HTHLYSR"/>
</dbReference>
<dbReference type="PANTHER" id="PTHR30126">
    <property type="entry name" value="HTH-TYPE TRANSCRIPTIONAL REGULATOR"/>
    <property type="match status" value="1"/>
</dbReference>
<proteinExistence type="inferred from homology"/>
<dbReference type="InterPro" id="IPR005119">
    <property type="entry name" value="LysR_subst-bd"/>
</dbReference>
<evidence type="ECO:0000259" key="5">
    <source>
        <dbReference type="PROSITE" id="PS50931"/>
    </source>
</evidence>
<organism evidence="6 7">
    <name type="scientific">Pseudoalteromonas porphyrae</name>
    <dbReference type="NCBI Taxonomy" id="187330"/>
    <lineage>
        <taxon>Bacteria</taxon>
        <taxon>Pseudomonadati</taxon>
        <taxon>Pseudomonadota</taxon>
        <taxon>Gammaproteobacteria</taxon>
        <taxon>Alteromonadales</taxon>
        <taxon>Pseudoalteromonadaceae</taxon>
        <taxon>Pseudoalteromonas</taxon>
    </lineage>
</organism>
<dbReference type="Proteomes" id="UP000037848">
    <property type="component" value="Unassembled WGS sequence"/>
</dbReference>
<gene>
    <name evidence="6" type="ORF">ADS77_12285</name>
</gene>
<sequence>MNLVQLKMLDAIVRTQSLSQAALALHKSQPALTLAVKKLENEVGFELLDRNYYRLQLTEKGRIFHREAALLLGAESHLMQLANELALGNEANYKICYEQLCHQPFYNDIICDAFVKYTSTEFSVTSGKRFASLEQVNKAQVDLGIGPWFDLFHATGDLESLPIGKLDIGIVSANGLLPNKVDYEQLQQYPCLAMFESDMSFDSERLSYSKGSAMMKIDDVSTLKSFLLSGAGWAIISLAHCQNELDSGALQQINIIDREHTFSAQIRVFRQNSTHHGPVARAIWRDFKRLSKEYLGK</sequence>
<name>A0A0N1EIK6_9GAMM</name>
<dbReference type="RefSeq" id="WP_054203788.1">
    <property type="nucleotide sequence ID" value="NZ_LHPH01000013.1"/>
</dbReference>
<protein>
    <submittedName>
        <fullName evidence="6">LysR family transcriptional regulator</fullName>
    </submittedName>
</protein>
<feature type="domain" description="HTH lysR-type" evidence="5">
    <location>
        <begin position="1"/>
        <end position="58"/>
    </location>
</feature>
<dbReference type="InterPro" id="IPR036390">
    <property type="entry name" value="WH_DNA-bd_sf"/>
</dbReference>
<evidence type="ECO:0000256" key="4">
    <source>
        <dbReference type="ARBA" id="ARBA00023163"/>
    </source>
</evidence>
<dbReference type="GO" id="GO:0000976">
    <property type="term" value="F:transcription cis-regulatory region binding"/>
    <property type="evidence" value="ECO:0007669"/>
    <property type="project" value="TreeGrafter"/>
</dbReference>